<dbReference type="EMBL" id="DVON01000274">
    <property type="protein sequence ID" value="HIV13996.1"/>
    <property type="molecule type" value="Genomic_DNA"/>
</dbReference>
<organism evidence="2 3">
    <name type="scientific">Candidatus Pullilachnospira stercoravium</name>
    <dbReference type="NCBI Taxonomy" id="2840913"/>
    <lineage>
        <taxon>Bacteria</taxon>
        <taxon>Bacillati</taxon>
        <taxon>Bacillota</taxon>
        <taxon>Clostridia</taxon>
        <taxon>Lachnospirales</taxon>
        <taxon>Lachnospiraceae</taxon>
        <taxon>Lachnospiraceae incertae sedis</taxon>
        <taxon>Candidatus Pullilachnospira</taxon>
    </lineage>
</organism>
<evidence type="ECO:0000259" key="1">
    <source>
        <dbReference type="PROSITE" id="PS51832"/>
    </source>
</evidence>
<comment type="caution">
    <text evidence="2">The sequence shown here is derived from an EMBL/GenBank/DDBJ whole genome shotgun (WGS) entry which is preliminary data.</text>
</comment>
<dbReference type="InterPro" id="IPR037522">
    <property type="entry name" value="HD_GYP_dom"/>
</dbReference>
<dbReference type="PANTHER" id="PTHR43155:SF2">
    <property type="entry name" value="CYCLIC DI-GMP PHOSPHODIESTERASE PA4108"/>
    <property type="match status" value="1"/>
</dbReference>
<gene>
    <name evidence="2" type="ORF">IAA63_12790</name>
</gene>
<feature type="domain" description="HD-GYP" evidence="1">
    <location>
        <begin position="8"/>
        <end position="202"/>
    </location>
</feature>
<accession>A0A9D1NWB5</accession>
<dbReference type="SUPFAM" id="SSF109604">
    <property type="entry name" value="HD-domain/PDEase-like"/>
    <property type="match status" value="1"/>
</dbReference>
<dbReference type="InterPro" id="IPR003607">
    <property type="entry name" value="HD/PDEase_dom"/>
</dbReference>
<proteinExistence type="predicted"/>
<dbReference type="PROSITE" id="PS51832">
    <property type="entry name" value="HD_GYP"/>
    <property type="match status" value="1"/>
</dbReference>
<sequence>MSNERERRTLDKSQEHMARGHYLQYTLKEQLVHGMQVSNLAWSVARRMGLSDDFCHQVAVAGMLHDIGKEEISGQIDENQERLVVEEMHYVRLHAAAGYEILKREGYPEEIQKMVLHHHENMDGSGYPDNLSGEKIPLGARIIRVCDVYAALLSDRPYRKGFDQDTAIQLMIEEIKNFDMKIFLTFQRVIHEENNMEIILPPIEI</sequence>
<dbReference type="SMART" id="SM00471">
    <property type="entry name" value="HDc"/>
    <property type="match status" value="1"/>
</dbReference>
<dbReference type="Gene3D" id="1.10.3210.10">
    <property type="entry name" value="Hypothetical protein af1432"/>
    <property type="match status" value="1"/>
</dbReference>
<dbReference type="Proteomes" id="UP000886723">
    <property type="component" value="Unassembled WGS sequence"/>
</dbReference>
<reference evidence="2" key="2">
    <citation type="journal article" date="2021" name="PeerJ">
        <title>Extensive microbial diversity within the chicken gut microbiome revealed by metagenomics and culture.</title>
        <authorList>
            <person name="Gilroy R."/>
            <person name="Ravi A."/>
            <person name="Getino M."/>
            <person name="Pursley I."/>
            <person name="Horton D.L."/>
            <person name="Alikhan N.F."/>
            <person name="Baker D."/>
            <person name="Gharbi K."/>
            <person name="Hall N."/>
            <person name="Watson M."/>
            <person name="Adriaenssens E.M."/>
            <person name="Foster-Nyarko E."/>
            <person name="Jarju S."/>
            <person name="Secka A."/>
            <person name="Antonio M."/>
            <person name="Oren A."/>
            <person name="Chaudhuri R.R."/>
            <person name="La Ragione R."/>
            <person name="Hildebrand F."/>
            <person name="Pallen M.J."/>
        </authorList>
    </citation>
    <scope>NUCLEOTIDE SEQUENCE</scope>
    <source>
        <strain evidence="2">ChiBcec2-4451</strain>
    </source>
</reference>
<dbReference type="AlphaFoldDB" id="A0A9D1NWB5"/>
<dbReference type="Pfam" id="PF13487">
    <property type="entry name" value="HD_5"/>
    <property type="match status" value="1"/>
</dbReference>
<evidence type="ECO:0000313" key="3">
    <source>
        <dbReference type="Proteomes" id="UP000886723"/>
    </source>
</evidence>
<evidence type="ECO:0000313" key="2">
    <source>
        <dbReference type="EMBL" id="HIV13996.1"/>
    </source>
</evidence>
<dbReference type="InterPro" id="IPR006675">
    <property type="entry name" value="HDIG_dom"/>
</dbReference>
<dbReference type="PANTHER" id="PTHR43155">
    <property type="entry name" value="CYCLIC DI-GMP PHOSPHODIESTERASE PA4108-RELATED"/>
    <property type="match status" value="1"/>
</dbReference>
<dbReference type="CDD" id="cd00077">
    <property type="entry name" value="HDc"/>
    <property type="match status" value="1"/>
</dbReference>
<name>A0A9D1NWB5_9FIRM</name>
<dbReference type="NCBIfam" id="TIGR00277">
    <property type="entry name" value="HDIG"/>
    <property type="match status" value="1"/>
</dbReference>
<protein>
    <submittedName>
        <fullName evidence="2">HD domain-containing protein</fullName>
    </submittedName>
</protein>
<reference evidence="2" key="1">
    <citation type="submission" date="2020-10" db="EMBL/GenBank/DDBJ databases">
        <authorList>
            <person name="Gilroy R."/>
        </authorList>
    </citation>
    <scope>NUCLEOTIDE SEQUENCE</scope>
    <source>
        <strain evidence="2">ChiBcec2-4451</strain>
    </source>
</reference>